<name>A0ABW5TLU6_9SPHI</name>
<dbReference type="RefSeq" id="WP_379041159.1">
    <property type="nucleotide sequence ID" value="NZ_JBHSKW010000008.1"/>
</dbReference>
<reference evidence="2" key="1">
    <citation type="journal article" date="2019" name="Int. J. Syst. Evol. Microbiol.">
        <title>The Global Catalogue of Microorganisms (GCM) 10K type strain sequencing project: providing services to taxonomists for standard genome sequencing and annotation.</title>
        <authorList>
            <consortium name="The Broad Institute Genomics Platform"/>
            <consortium name="The Broad Institute Genome Sequencing Center for Infectious Disease"/>
            <person name="Wu L."/>
            <person name="Ma J."/>
        </authorList>
    </citation>
    <scope>NUCLEOTIDE SEQUENCE [LARGE SCALE GENOMIC DNA]</scope>
    <source>
        <strain evidence="2">KCTC 42456</strain>
    </source>
</reference>
<organism evidence="1 2">
    <name type="scientific">Pedobacter alpinus</name>
    <dbReference type="NCBI Taxonomy" id="1590643"/>
    <lineage>
        <taxon>Bacteria</taxon>
        <taxon>Pseudomonadati</taxon>
        <taxon>Bacteroidota</taxon>
        <taxon>Sphingobacteriia</taxon>
        <taxon>Sphingobacteriales</taxon>
        <taxon>Sphingobacteriaceae</taxon>
        <taxon>Pedobacter</taxon>
    </lineage>
</organism>
<accession>A0ABW5TLU6</accession>
<dbReference type="EMBL" id="JBHULV010000003">
    <property type="protein sequence ID" value="MFD2730137.1"/>
    <property type="molecule type" value="Genomic_DNA"/>
</dbReference>
<comment type="caution">
    <text evidence="1">The sequence shown here is derived from an EMBL/GenBank/DDBJ whole genome shotgun (WGS) entry which is preliminary data.</text>
</comment>
<gene>
    <name evidence="1" type="ORF">ACFSSE_00310</name>
</gene>
<evidence type="ECO:0000313" key="2">
    <source>
        <dbReference type="Proteomes" id="UP001597546"/>
    </source>
</evidence>
<dbReference type="Proteomes" id="UP001597546">
    <property type="component" value="Unassembled WGS sequence"/>
</dbReference>
<sequence>MQKTLQIIKANLKPNVFTTIYFLFAICIGFNHSGFAQGSVGIGTQTPNASAALDVVSTNKGLLTPRLTTTQRDAIAAPANGLLIYNTGTLKFNYWNGTTWIEIGAGVEWFTGQGVPPGSTSPTQTIGKLNDLYLDISTGDIYQQELSSLNPLVLAWRRLVIGKRSEKIEVSSAGFSIPANSSSPPQTFPFAGALTDFAVVCSPKFNLPDGIIIAYARVSATDVVTVKFYNATNGNLNVPAGAYEIAIIK</sequence>
<protein>
    <submittedName>
        <fullName evidence="1">Uncharacterized protein</fullName>
    </submittedName>
</protein>
<proteinExistence type="predicted"/>
<keyword evidence="2" id="KW-1185">Reference proteome</keyword>
<evidence type="ECO:0000313" key="1">
    <source>
        <dbReference type="EMBL" id="MFD2730137.1"/>
    </source>
</evidence>